<dbReference type="Proteomes" id="UP000544222">
    <property type="component" value="Unassembled WGS sequence"/>
</dbReference>
<evidence type="ECO:0000313" key="1">
    <source>
        <dbReference type="EMBL" id="MBB3186234.1"/>
    </source>
</evidence>
<gene>
    <name evidence="1" type="ORF">FHX64_000397</name>
</gene>
<comment type="caution">
    <text evidence="1">The sequence shown here is derived from an EMBL/GenBank/DDBJ whole genome shotgun (WGS) entry which is preliminary data.</text>
</comment>
<protein>
    <submittedName>
        <fullName evidence="1">DNA-directed RNA polymerase subunit RPC12/RpoP</fullName>
    </submittedName>
</protein>
<reference evidence="1 2" key="1">
    <citation type="submission" date="2020-08" db="EMBL/GenBank/DDBJ databases">
        <title>Genomic Encyclopedia of Type Strains, Phase IV (KMG-IV): sequencing the most valuable type-strain genomes for metagenomic binning, comparative biology and taxonomic classification.</title>
        <authorList>
            <person name="Goeker M."/>
        </authorList>
    </citation>
    <scope>NUCLEOTIDE SEQUENCE [LARGE SCALE GENOMIC DNA]</scope>
    <source>
        <strain evidence="1 2">DSM 27471</strain>
    </source>
</reference>
<sequence>MKTNYTEKLTCATCGSDSHFEFNEDRSYVKCINCNREYLGGYEELLSLNQETIEKVKQQIGQTAKKEIIEHLKDVFKNNKNIRIE</sequence>
<dbReference type="GO" id="GO:0000428">
    <property type="term" value="C:DNA-directed RNA polymerase complex"/>
    <property type="evidence" value="ECO:0007669"/>
    <property type="project" value="UniProtKB-KW"/>
</dbReference>
<organism evidence="1 2">
    <name type="scientific">Microbacter margulisiae</name>
    <dbReference type="NCBI Taxonomy" id="1350067"/>
    <lineage>
        <taxon>Bacteria</taxon>
        <taxon>Pseudomonadati</taxon>
        <taxon>Bacteroidota</taxon>
        <taxon>Bacteroidia</taxon>
        <taxon>Bacteroidales</taxon>
        <taxon>Porphyromonadaceae</taxon>
        <taxon>Microbacter</taxon>
    </lineage>
</organism>
<accession>A0A7W5DPL0</accession>
<keyword evidence="2" id="KW-1185">Reference proteome</keyword>
<proteinExistence type="predicted"/>
<name>A0A7W5DPL0_9PORP</name>
<dbReference type="RefSeq" id="WP_183412156.1">
    <property type="nucleotide sequence ID" value="NZ_JACHYB010000001.1"/>
</dbReference>
<evidence type="ECO:0000313" key="2">
    <source>
        <dbReference type="Proteomes" id="UP000544222"/>
    </source>
</evidence>
<dbReference type="EMBL" id="JACHYB010000001">
    <property type="protein sequence ID" value="MBB3186234.1"/>
    <property type="molecule type" value="Genomic_DNA"/>
</dbReference>
<keyword evidence="1" id="KW-0804">Transcription</keyword>
<dbReference type="AlphaFoldDB" id="A0A7W5DPL0"/>
<keyword evidence="1" id="KW-0240">DNA-directed RNA polymerase</keyword>